<dbReference type="Gene3D" id="3.30.70.330">
    <property type="match status" value="1"/>
</dbReference>
<sequence>MSPRALSVSVSADGGGTPSSQKKKKVVVSEKKSDPSSSLKKKKQSSSKKDGDSSAAPETLLTFEGIDDEGVPTAAAPLRPSEKKRKRKEAAAQAEVQKARQSKASQVIYVGHLPHGFYEKELQGFFSQFGTVSRVKVSRSKKTGASKHYAFVEFEHGGIADIAASAMHGYLLFERLLEVRALSPSEVHPDTFKGADKKFRAIPWSTVAAKRQNRERTEQQEADRRKRYEQRNKRRMDSISAAGISYELKQPASKKSKK</sequence>
<keyword evidence="2 4" id="KW-0694">RNA-binding</keyword>
<dbReference type="SUPFAM" id="SSF54928">
    <property type="entry name" value="RNA-binding domain, RBD"/>
    <property type="match status" value="1"/>
</dbReference>
<feature type="compositionally biased region" description="Basic and acidic residues" evidence="5">
    <location>
        <begin position="212"/>
        <end position="237"/>
    </location>
</feature>
<evidence type="ECO:0000256" key="1">
    <source>
        <dbReference type="ARBA" id="ARBA00004604"/>
    </source>
</evidence>
<comment type="subcellular location">
    <subcellularLocation>
        <location evidence="1">Nucleus</location>
        <location evidence="1">Nucleolus</location>
    </subcellularLocation>
</comment>
<dbReference type="GO" id="GO:0003723">
    <property type="term" value="F:RNA binding"/>
    <property type="evidence" value="ECO:0007669"/>
    <property type="project" value="UniProtKB-UniRule"/>
</dbReference>
<dbReference type="OrthoDB" id="21467at2759"/>
<dbReference type="Pfam" id="PF00076">
    <property type="entry name" value="RRM_1"/>
    <property type="match status" value="1"/>
</dbReference>
<dbReference type="Proteomes" id="UP000660262">
    <property type="component" value="Unassembled WGS sequence"/>
</dbReference>
<evidence type="ECO:0000256" key="3">
    <source>
        <dbReference type="ARBA" id="ARBA00023242"/>
    </source>
</evidence>
<comment type="caution">
    <text evidence="7">The sequence shown here is derived from an EMBL/GenBank/DDBJ whole genome shotgun (WGS) entry which is preliminary data.</text>
</comment>
<dbReference type="InterPro" id="IPR012677">
    <property type="entry name" value="Nucleotide-bd_a/b_plait_sf"/>
</dbReference>
<accession>A0A830HML2</accession>
<proteinExistence type="predicted"/>
<feature type="region of interest" description="Disordered" evidence="5">
    <location>
        <begin position="1"/>
        <end position="88"/>
    </location>
</feature>
<dbReference type="GO" id="GO:0005730">
    <property type="term" value="C:nucleolus"/>
    <property type="evidence" value="ECO:0007669"/>
    <property type="project" value="UniProtKB-SubCell"/>
</dbReference>
<dbReference type="PANTHER" id="PTHR46754">
    <property type="entry name" value="MKI67 FHA DOMAIN-INTERACTING NUCLEOLAR PHOSPHOPROTEIN"/>
    <property type="match status" value="1"/>
</dbReference>
<dbReference type="SMART" id="SM00360">
    <property type="entry name" value="RRM"/>
    <property type="match status" value="1"/>
</dbReference>
<gene>
    <name evidence="7" type="ORF">PPROV_000667500</name>
</gene>
<evidence type="ECO:0000256" key="4">
    <source>
        <dbReference type="PROSITE-ProRule" id="PRU00176"/>
    </source>
</evidence>
<dbReference type="EMBL" id="BNJQ01000018">
    <property type="protein sequence ID" value="GHP07933.1"/>
    <property type="molecule type" value="Genomic_DNA"/>
</dbReference>
<feature type="region of interest" description="Disordered" evidence="5">
    <location>
        <begin position="206"/>
        <end position="258"/>
    </location>
</feature>
<evidence type="ECO:0000256" key="2">
    <source>
        <dbReference type="ARBA" id="ARBA00022884"/>
    </source>
</evidence>
<evidence type="ECO:0000256" key="5">
    <source>
        <dbReference type="SAM" id="MobiDB-lite"/>
    </source>
</evidence>
<reference evidence="7" key="1">
    <citation type="submission" date="2020-10" db="EMBL/GenBank/DDBJ databases">
        <title>Unveiling of a novel bifunctional photoreceptor, Dualchrome1, isolated from a cosmopolitan green alga.</title>
        <authorList>
            <person name="Suzuki S."/>
            <person name="Kawachi M."/>
        </authorList>
    </citation>
    <scope>NUCLEOTIDE SEQUENCE</scope>
    <source>
        <strain evidence="7">NIES 2893</strain>
    </source>
</reference>
<dbReference type="InterPro" id="IPR000504">
    <property type="entry name" value="RRM_dom"/>
</dbReference>
<organism evidence="7 8">
    <name type="scientific">Pycnococcus provasolii</name>
    <dbReference type="NCBI Taxonomy" id="41880"/>
    <lineage>
        <taxon>Eukaryota</taxon>
        <taxon>Viridiplantae</taxon>
        <taxon>Chlorophyta</taxon>
        <taxon>Pseudoscourfieldiophyceae</taxon>
        <taxon>Pseudoscourfieldiales</taxon>
        <taxon>Pycnococcaceae</taxon>
        <taxon>Pycnococcus</taxon>
    </lineage>
</organism>
<keyword evidence="3" id="KW-0539">Nucleus</keyword>
<dbReference type="CDD" id="cd12307">
    <property type="entry name" value="RRM_NIFK_like"/>
    <property type="match status" value="1"/>
</dbReference>
<name>A0A830HML2_9CHLO</name>
<dbReference type="InterPro" id="IPR035979">
    <property type="entry name" value="RBD_domain_sf"/>
</dbReference>
<evidence type="ECO:0000313" key="7">
    <source>
        <dbReference type="EMBL" id="GHP07933.1"/>
    </source>
</evidence>
<feature type="domain" description="RRM" evidence="6">
    <location>
        <begin position="106"/>
        <end position="184"/>
    </location>
</feature>
<evidence type="ECO:0000313" key="8">
    <source>
        <dbReference type="Proteomes" id="UP000660262"/>
    </source>
</evidence>
<protein>
    <recommendedName>
        <fullName evidence="6">RRM domain-containing protein</fullName>
    </recommendedName>
</protein>
<dbReference type="AlphaFoldDB" id="A0A830HML2"/>
<dbReference type="PROSITE" id="PS50102">
    <property type="entry name" value="RRM"/>
    <property type="match status" value="1"/>
</dbReference>
<evidence type="ECO:0000259" key="6">
    <source>
        <dbReference type="PROSITE" id="PS50102"/>
    </source>
</evidence>
<keyword evidence="8" id="KW-1185">Reference proteome</keyword>